<dbReference type="FunFam" id="3.80.10.10:FF:000032">
    <property type="entry name" value="Slit homolog 2 (Drosophila)"/>
    <property type="match status" value="1"/>
</dbReference>
<comment type="subcellular location">
    <subcellularLocation>
        <location evidence="1">Membrane</location>
        <topology evidence="1">Single-pass type I membrane protein</topology>
    </subcellularLocation>
</comment>
<protein>
    <recommendedName>
        <fullName evidence="10">LRRNT domain-containing protein</fullName>
    </recommendedName>
</protein>
<keyword evidence="3" id="KW-0812">Transmembrane</keyword>
<dbReference type="OrthoDB" id="6150654at2759"/>
<dbReference type="InterPro" id="IPR003591">
    <property type="entry name" value="Leu-rich_rpt_typical-subtyp"/>
</dbReference>
<evidence type="ECO:0000313" key="12">
    <source>
        <dbReference type="Proteomes" id="UP000596742"/>
    </source>
</evidence>
<evidence type="ECO:0000259" key="10">
    <source>
        <dbReference type="SMART" id="SM00013"/>
    </source>
</evidence>
<organism evidence="11 12">
    <name type="scientific">Mytilus galloprovincialis</name>
    <name type="common">Mediterranean mussel</name>
    <dbReference type="NCBI Taxonomy" id="29158"/>
    <lineage>
        <taxon>Eukaryota</taxon>
        <taxon>Metazoa</taxon>
        <taxon>Spiralia</taxon>
        <taxon>Lophotrochozoa</taxon>
        <taxon>Mollusca</taxon>
        <taxon>Bivalvia</taxon>
        <taxon>Autobranchia</taxon>
        <taxon>Pteriomorphia</taxon>
        <taxon>Mytilida</taxon>
        <taxon>Mytiloidea</taxon>
        <taxon>Mytilidae</taxon>
        <taxon>Mytilinae</taxon>
        <taxon>Mytilus</taxon>
    </lineage>
</organism>
<dbReference type="SMART" id="SM00013">
    <property type="entry name" value="LRRNT"/>
    <property type="match status" value="1"/>
</dbReference>
<dbReference type="GO" id="GO:0016020">
    <property type="term" value="C:membrane"/>
    <property type="evidence" value="ECO:0007669"/>
    <property type="project" value="UniProtKB-SubCell"/>
</dbReference>
<feature type="domain" description="LRRNT" evidence="10">
    <location>
        <begin position="28"/>
        <end position="60"/>
    </location>
</feature>
<keyword evidence="7" id="KW-0472">Membrane</keyword>
<dbReference type="SUPFAM" id="SSF52058">
    <property type="entry name" value="L domain-like"/>
    <property type="match status" value="1"/>
</dbReference>
<dbReference type="Pfam" id="PF01462">
    <property type="entry name" value="LRRNT"/>
    <property type="match status" value="1"/>
</dbReference>
<dbReference type="EMBL" id="UYJE01003118">
    <property type="protein sequence ID" value="VDI16681.1"/>
    <property type="molecule type" value="Genomic_DNA"/>
</dbReference>
<evidence type="ECO:0000256" key="3">
    <source>
        <dbReference type="ARBA" id="ARBA00022692"/>
    </source>
</evidence>
<evidence type="ECO:0000256" key="6">
    <source>
        <dbReference type="ARBA" id="ARBA00022989"/>
    </source>
</evidence>
<proteinExistence type="predicted"/>
<evidence type="ECO:0000256" key="7">
    <source>
        <dbReference type="ARBA" id="ARBA00023136"/>
    </source>
</evidence>
<evidence type="ECO:0000256" key="4">
    <source>
        <dbReference type="ARBA" id="ARBA00022729"/>
    </source>
</evidence>
<name>A0A8B6DB31_MYTGA</name>
<accession>A0A8B6DB31</accession>
<evidence type="ECO:0000256" key="8">
    <source>
        <dbReference type="SAM" id="MobiDB-lite"/>
    </source>
</evidence>
<keyword evidence="6" id="KW-1133">Transmembrane helix</keyword>
<reference evidence="11" key="1">
    <citation type="submission" date="2018-11" db="EMBL/GenBank/DDBJ databases">
        <authorList>
            <person name="Alioto T."/>
            <person name="Alioto T."/>
        </authorList>
    </citation>
    <scope>NUCLEOTIDE SEQUENCE</scope>
</reference>
<comment type="caution">
    <text evidence="11">The sequence shown here is derived from an EMBL/GenBank/DDBJ whole genome shotgun (WGS) entry which is preliminary data.</text>
</comment>
<keyword evidence="2" id="KW-0433">Leucine-rich repeat</keyword>
<dbReference type="PANTHER" id="PTHR45773">
    <property type="entry name" value="SLIT AND NTRK-LIKE PROTEIN 4-RELATED"/>
    <property type="match status" value="1"/>
</dbReference>
<dbReference type="GO" id="GO:0051965">
    <property type="term" value="P:positive regulation of synapse assembly"/>
    <property type="evidence" value="ECO:0007669"/>
    <property type="project" value="TreeGrafter"/>
</dbReference>
<sequence length="193" mass="22457">MGGRHPFKYRFHWICLISLIVYLESVLGCPTECVCQGKNVDCSYRKLSYVPTNIPKDTQKLELQGNNLTIMRKNDLQGLRHLKVLQLLENQIQTIERGAFRDLVLMERLRIDRNKLDNIPDELFSEMPNLERFNYMGRHSLNSKLEERTKSTKEKGIYLGRRTREQGCIPNSPRSIGGTKKQLMTEFGPELSK</sequence>
<feature type="region of interest" description="Disordered" evidence="8">
    <location>
        <begin position="171"/>
        <end position="193"/>
    </location>
</feature>
<evidence type="ECO:0000313" key="11">
    <source>
        <dbReference type="EMBL" id="VDI16681.1"/>
    </source>
</evidence>
<evidence type="ECO:0000256" key="2">
    <source>
        <dbReference type="ARBA" id="ARBA00022614"/>
    </source>
</evidence>
<dbReference type="InterPro" id="IPR032675">
    <property type="entry name" value="LRR_dom_sf"/>
</dbReference>
<keyword evidence="12" id="KW-1185">Reference proteome</keyword>
<dbReference type="AlphaFoldDB" id="A0A8B6DB31"/>
<evidence type="ECO:0000256" key="9">
    <source>
        <dbReference type="SAM" id="SignalP"/>
    </source>
</evidence>
<dbReference type="Gene3D" id="3.80.10.10">
    <property type="entry name" value="Ribonuclease Inhibitor"/>
    <property type="match status" value="1"/>
</dbReference>
<dbReference type="InterPro" id="IPR001611">
    <property type="entry name" value="Leu-rich_rpt"/>
</dbReference>
<dbReference type="SMART" id="SM00369">
    <property type="entry name" value="LRR_TYP"/>
    <property type="match status" value="2"/>
</dbReference>
<evidence type="ECO:0000256" key="1">
    <source>
        <dbReference type="ARBA" id="ARBA00004479"/>
    </source>
</evidence>
<dbReference type="GO" id="GO:0007409">
    <property type="term" value="P:axonogenesis"/>
    <property type="evidence" value="ECO:0007669"/>
    <property type="project" value="TreeGrafter"/>
</dbReference>
<dbReference type="Pfam" id="PF13855">
    <property type="entry name" value="LRR_8"/>
    <property type="match status" value="1"/>
</dbReference>
<evidence type="ECO:0000256" key="5">
    <source>
        <dbReference type="ARBA" id="ARBA00022737"/>
    </source>
</evidence>
<dbReference type="Proteomes" id="UP000596742">
    <property type="component" value="Unassembled WGS sequence"/>
</dbReference>
<feature type="chain" id="PRO_5032539301" description="LRRNT domain-containing protein" evidence="9">
    <location>
        <begin position="29"/>
        <end position="193"/>
    </location>
</feature>
<gene>
    <name evidence="11" type="ORF">MGAL_10B027974</name>
</gene>
<feature type="signal peptide" evidence="9">
    <location>
        <begin position="1"/>
        <end position="28"/>
    </location>
</feature>
<dbReference type="InterPro" id="IPR000372">
    <property type="entry name" value="LRRNT"/>
</dbReference>
<keyword evidence="4 9" id="KW-0732">Signal</keyword>
<dbReference type="PANTHER" id="PTHR45773:SF10">
    <property type="match status" value="1"/>
</dbReference>
<keyword evidence="5" id="KW-0677">Repeat</keyword>